<reference evidence="1" key="1">
    <citation type="submission" date="2022-11" db="EMBL/GenBank/DDBJ databases">
        <title>Temperate bacteriophages infecting mucin-degrading bacterium Ruminococcus gnavus from the human gut.</title>
        <authorList>
            <person name="Buttimer C."/>
        </authorList>
    </citation>
    <scope>NUCLEOTIDE SEQUENCE</scope>
    <source>
        <strain evidence="1">CCUG 49994</strain>
    </source>
</reference>
<protein>
    <submittedName>
        <fullName evidence="1">Uncharacterized protein</fullName>
    </submittedName>
</protein>
<comment type="caution">
    <text evidence="1">The sequence shown here is derived from an EMBL/GenBank/DDBJ whole genome shotgun (WGS) entry which is preliminary data.</text>
</comment>
<accession>A0A396G7K8</accession>
<name>A0A396G7K8_MEDGN</name>
<dbReference type="Proteomes" id="UP001079535">
    <property type="component" value="Unassembled WGS sequence"/>
</dbReference>
<organism evidence="1 2">
    <name type="scientific">Mediterraneibacter gnavus</name>
    <name type="common">Ruminococcus gnavus</name>
    <dbReference type="NCBI Taxonomy" id="33038"/>
    <lineage>
        <taxon>Bacteria</taxon>
        <taxon>Bacillati</taxon>
        <taxon>Bacillota</taxon>
        <taxon>Clostridia</taxon>
        <taxon>Lachnospirales</taxon>
        <taxon>Lachnospiraceae</taxon>
        <taxon>Mediterraneibacter</taxon>
    </lineage>
</organism>
<dbReference type="AlphaFoldDB" id="A0A396G7K8"/>
<evidence type="ECO:0000313" key="1">
    <source>
        <dbReference type="EMBL" id="MCZ0666518.1"/>
    </source>
</evidence>
<proteinExistence type="predicted"/>
<gene>
    <name evidence="1" type="ORF">OZZ17_03070</name>
</gene>
<evidence type="ECO:0000313" key="2">
    <source>
        <dbReference type="Proteomes" id="UP001079535"/>
    </source>
</evidence>
<dbReference type="EMBL" id="JAPRAY010000003">
    <property type="protein sequence ID" value="MCZ0666518.1"/>
    <property type="molecule type" value="Genomic_DNA"/>
</dbReference>
<sequence length="116" mass="13834">MERLVKTGYVKMIAIDVHDLESKIVDERNTNFLCDIENFQNKYSSISTVKCVYIHMDDNYDITFLDYKKVVPHIHPFDYMRDIVKKHDGKLIQGSDYLRITHEDDYVELTEIDLRD</sequence>
<dbReference type="RefSeq" id="WP_009245965.1">
    <property type="nucleotide sequence ID" value="NZ_CABKQB010000018.1"/>
</dbReference>